<proteinExistence type="predicted"/>
<accession>A0A429GFK9</accession>
<dbReference type="InterPro" id="IPR004841">
    <property type="entry name" value="AA-permease/SLC12A_dom"/>
</dbReference>
<feature type="transmembrane region" description="Helical" evidence="5">
    <location>
        <begin position="281"/>
        <end position="306"/>
    </location>
</feature>
<feature type="transmembrane region" description="Helical" evidence="5">
    <location>
        <begin position="148"/>
        <end position="172"/>
    </location>
</feature>
<feature type="transmembrane region" description="Helical" evidence="5">
    <location>
        <begin position="115"/>
        <end position="136"/>
    </location>
</feature>
<dbReference type="InterPro" id="IPR050367">
    <property type="entry name" value="APC_superfamily"/>
</dbReference>
<protein>
    <submittedName>
        <fullName evidence="7">APC family permease</fullName>
    </submittedName>
</protein>
<reference evidence="7 8" key="1">
    <citation type="submission" date="2018-10" db="EMBL/GenBank/DDBJ databases">
        <title>Co-occurring genomic capacity for anaerobic methane metabolism and dissimilatory sulfite reduction discovered in the Korarchaeota.</title>
        <authorList>
            <person name="Mckay L.J."/>
            <person name="Dlakic M."/>
            <person name="Fields M.W."/>
            <person name="Delmont T.O."/>
            <person name="Eren A.M."/>
            <person name="Jay Z.J."/>
            <person name="Klingelsmith K.B."/>
            <person name="Rusch D.B."/>
            <person name="Inskeep W.P."/>
        </authorList>
    </citation>
    <scope>NUCLEOTIDE SEQUENCE [LARGE SCALE GENOMIC DNA]</scope>
    <source>
        <strain evidence="7 8">MDKW</strain>
    </source>
</reference>
<dbReference type="EMBL" id="RCOS01000146">
    <property type="protein sequence ID" value="RSN72559.1"/>
    <property type="molecule type" value="Genomic_DNA"/>
</dbReference>
<sequence>MGTEEAPTLFVRRASGLVRTVGPFTAFMIVFSHVVGGGIHKMAVIGIYTAPGADIPLAFLITGILLALPTALIYTLMGAMMPRTGGDYIFISRGLNPAMGFIASWAFWVKEAVSYGLLSWMSVDFFAGAITAAGIALHNNSLLGMAKWMVTLQGHLVLGFAFAFIFGIIAYLGMRVYGWVINILGVIAVIGCLTNLIILGAWGLAPMGAVKGWDSLYGPGAYEKIVNKAFEIGMAKGKLPLAPFSIADTMSTTSGAVFAYLGITAAVYVGGELKTPVKSLFVAQTLGTVIIMLYYVGLPLIAYSAYVVPQEVLAKIPGAMDYLAKNNIPANRVYFTVLYNYLMSTLGAKEVAKLIGVPDASYLLPPSAVTSFTIPLVPRGLEWLQVINGTFVGIVLLKDLPAFFLVATRIVFAWAFDRFFPEMFAAVDSRFHSPYWAITLTLIFGLIFLLLPYFGSDWAVAGVSSNLAMFTGMLGCLAGAVLPYTRRDLYEKSPITWSIAGVPVLTIIGIWGWAANFLFFLISATQVQVIGMLLISIFLGVGSAVYVAFLAYNEKRGVDIRTIYTELPPA</sequence>
<evidence type="ECO:0000256" key="2">
    <source>
        <dbReference type="ARBA" id="ARBA00022692"/>
    </source>
</evidence>
<name>A0A429GFK9_9CREN</name>
<dbReference type="PANTHER" id="PTHR42770">
    <property type="entry name" value="AMINO ACID TRANSPORTER-RELATED"/>
    <property type="match status" value="1"/>
</dbReference>
<dbReference type="AlphaFoldDB" id="A0A429GFK9"/>
<dbReference type="GO" id="GO:0005886">
    <property type="term" value="C:plasma membrane"/>
    <property type="evidence" value="ECO:0007669"/>
    <property type="project" value="UniProtKB-SubCell"/>
</dbReference>
<dbReference type="PIRSF" id="PIRSF006060">
    <property type="entry name" value="AA_transporter"/>
    <property type="match status" value="1"/>
</dbReference>
<dbReference type="RefSeq" id="WP_125672398.1">
    <property type="nucleotide sequence ID" value="NZ_RCOS01000146.1"/>
</dbReference>
<dbReference type="Proteomes" id="UP000277582">
    <property type="component" value="Unassembled WGS sequence"/>
</dbReference>
<evidence type="ECO:0000313" key="8">
    <source>
        <dbReference type="Proteomes" id="UP000277582"/>
    </source>
</evidence>
<feature type="transmembrane region" description="Helical" evidence="5">
    <location>
        <begin position="179"/>
        <end position="205"/>
    </location>
</feature>
<dbReference type="OrthoDB" id="43026at2157"/>
<keyword evidence="2 5" id="KW-0812">Transmembrane</keyword>
<dbReference type="Gene3D" id="1.20.1740.10">
    <property type="entry name" value="Amino acid/polyamine transporter I"/>
    <property type="match status" value="1"/>
</dbReference>
<feature type="transmembrane region" description="Helical" evidence="5">
    <location>
        <begin position="435"/>
        <end position="455"/>
    </location>
</feature>
<evidence type="ECO:0000313" key="7">
    <source>
        <dbReference type="EMBL" id="RSN72559.1"/>
    </source>
</evidence>
<organism evidence="7 8">
    <name type="scientific">Candidatus Methanodesulfokora washburnensis</name>
    <dbReference type="NCBI Taxonomy" id="2478471"/>
    <lineage>
        <taxon>Archaea</taxon>
        <taxon>Thermoproteota</taxon>
        <taxon>Candidatus Korarchaeia</taxon>
        <taxon>Candidatus Korarchaeia incertae sedis</taxon>
        <taxon>Candidatus Methanodesulfokora</taxon>
    </lineage>
</organism>
<feature type="transmembrane region" description="Helical" evidence="5">
    <location>
        <begin position="249"/>
        <end position="269"/>
    </location>
</feature>
<dbReference type="GO" id="GO:0022857">
    <property type="term" value="F:transmembrane transporter activity"/>
    <property type="evidence" value="ECO:0007669"/>
    <property type="project" value="InterPro"/>
</dbReference>
<feature type="transmembrane region" description="Helical" evidence="5">
    <location>
        <begin position="467"/>
        <end position="485"/>
    </location>
</feature>
<feature type="transmembrane region" description="Helical" evidence="5">
    <location>
        <begin position="20"/>
        <end position="43"/>
    </location>
</feature>
<keyword evidence="8" id="KW-1185">Reference proteome</keyword>
<keyword evidence="4 5" id="KW-0472">Membrane</keyword>
<evidence type="ECO:0000259" key="6">
    <source>
        <dbReference type="Pfam" id="PF00324"/>
    </source>
</evidence>
<feature type="transmembrane region" description="Helical" evidence="5">
    <location>
        <begin position="55"/>
        <end position="76"/>
    </location>
</feature>
<feature type="domain" description="Amino acid permease/ SLC12A" evidence="6">
    <location>
        <begin position="27"/>
        <end position="525"/>
    </location>
</feature>
<comment type="caution">
    <text evidence="7">The sequence shown here is derived from an EMBL/GenBank/DDBJ whole genome shotgun (WGS) entry which is preliminary data.</text>
</comment>
<comment type="subcellular location">
    <subcellularLocation>
        <location evidence="1">Membrane</location>
        <topology evidence="1">Multi-pass membrane protein</topology>
    </subcellularLocation>
</comment>
<feature type="transmembrane region" description="Helical" evidence="5">
    <location>
        <begin position="529"/>
        <end position="552"/>
    </location>
</feature>
<evidence type="ECO:0000256" key="1">
    <source>
        <dbReference type="ARBA" id="ARBA00004141"/>
    </source>
</evidence>
<dbReference type="Pfam" id="PF00324">
    <property type="entry name" value="AA_permease"/>
    <property type="match status" value="1"/>
</dbReference>
<feature type="transmembrane region" description="Helical" evidence="5">
    <location>
        <begin position="497"/>
        <end position="523"/>
    </location>
</feature>
<dbReference type="PANTHER" id="PTHR42770:SF7">
    <property type="entry name" value="MEMBRANE PROTEIN"/>
    <property type="match status" value="1"/>
</dbReference>
<evidence type="ECO:0000256" key="4">
    <source>
        <dbReference type="ARBA" id="ARBA00023136"/>
    </source>
</evidence>
<evidence type="ECO:0000256" key="3">
    <source>
        <dbReference type="ARBA" id="ARBA00022989"/>
    </source>
</evidence>
<feature type="transmembrane region" description="Helical" evidence="5">
    <location>
        <begin position="88"/>
        <end position="108"/>
    </location>
</feature>
<keyword evidence="3 5" id="KW-1133">Transmembrane helix</keyword>
<feature type="transmembrane region" description="Helical" evidence="5">
    <location>
        <begin position="391"/>
        <end position="414"/>
    </location>
</feature>
<evidence type="ECO:0000256" key="5">
    <source>
        <dbReference type="SAM" id="Phobius"/>
    </source>
</evidence>
<gene>
    <name evidence="7" type="ORF">D6D85_13060</name>
</gene>